<gene>
    <name evidence="2" type="ORF">DNU06_04450</name>
</gene>
<dbReference type="InterPro" id="IPR008969">
    <property type="entry name" value="CarboxyPept-like_regulatory"/>
</dbReference>
<evidence type="ECO:0008006" key="4">
    <source>
        <dbReference type="Google" id="ProtNLM"/>
    </source>
</evidence>
<dbReference type="InterPro" id="IPR043741">
    <property type="entry name" value="DUF5686"/>
</dbReference>
<dbReference type="Pfam" id="PF18939">
    <property type="entry name" value="DUF5686"/>
    <property type="match status" value="1"/>
</dbReference>
<dbReference type="AlphaFoldDB" id="A0A2W1N236"/>
<reference evidence="2 3" key="1">
    <citation type="submission" date="2018-06" db="EMBL/GenBank/DDBJ databases">
        <title>The draft genome sequence of Crocinitomix sp. SM1701.</title>
        <authorList>
            <person name="Zhang X."/>
        </authorList>
    </citation>
    <scope>NUCLEOTIDE SEQUENCE [LARGE SCALE GENOMIC DNA]</scope>
    <source>
        <strain evidence="2 3">SM1701</strain>
    </source>
</reference>
<dbReference type="Proteomes" id="UP000249248">
    <property type="component" value="Unassembled WGS sequence"/>
</dbReference>
<accession>A0A2W1N236</accession>
<dbReference type="OrthoDB" id="983143at2"/>
<dbReference type="SUPFAM" id="SSF49464">
    <property type="entry name" value="Carboxypeptidase regulatory domain-like"/>
    <property type="match status" value="1"/>
</dbReference>
<evidence type="ECO:0000313" key="2">
    <source>
        <dbReference type="EMBL" id="PZE17874.1"/>
    </source>
</evidence>
<keyword evidence="3" id="KW-1185">Reference proteome</keyword>
<organism evidence="2 3">
    <name type="scientific">Putridiphycobacter roseus</name>
    <dbReference type="NCBI Taxonomy" id="2219161"/>
    <lineage>
        <taxon>Bacteria</taxon>
        <taxon>Pseudomonadati</taxon>
        <taxon>Bacteroidota</taxon>
        <taxon>Flavobacteriia</taxon>
        <taxon>Flavobacteriales</taxon>
        <taxon>Crocinitomicaceae</taxon>
        <taxon>Putridiphycobacter</taxon>
    </lineage>
</organism>
<proteinExistence type="predicted"/>
<dbReference type="RefSeq" id="WP_111062025.1">
    <property type="nucleotide sequence ID" value="NZ_JBHUCU010000002.1"/>
</dbReference>
<sequence length="836" mass="97107">MTKYWIVLIGILFSFQLNAQFVLKGAVTDMNGEPLPGVKVYVDGTTFGVITDYNGLYFLELKKADQYPIHFKMMGMEDTVVTVFIQKKLNVFDISLKEKSIKLESVEVLAKKINVANTVIKHMQDNRSKMALQVDNYTCNTYLKTGLEREPRIQDSTVKAPAKMSLIESISQTTFIAKNTYHEKIIAQHDYSDKEAAVAESFIDYYQEDIITPIQAVEVDPYIFYEKVQDGDFNLYQHMIDLPKIAEYPITSPFGAQAFTNYKFELNNIFYENELKIYEIQVTPRFKNAALLKGQLYIVADIWAVKSFNLSINPSAMPFFYDFNVIQDYENIDGNWVVVRREFTYTIQEDEDFIRANTRVKHSDYVFNRAIRVKDFKNEISNYSADAFSKDSVFWNKNRPLKLKDSELHFIGEQERIDSVKQSEHYLDSVDAVFNKITLGDIFLSGVGFRNRFKEQEIYIAPLLGSFELFGVGGVRFKFSGDYSKKFENNHKIKISPSLNYGFLNKDLKPTLALEYTFLPMKFGSVAVAVGNDYDRITNQTTAVNYVLGAGSYISNKFVSLAHRREIVNGLYGRIKFSYADRQPLGDIELGPIFTYFEQLDTAEPKLFPTPPAFKPYTVSFVEFKFQYRFNQKYIIKQNEKLIIGSVYPELEVSFKQGIPNLFGSEVRFNQLEFRVSDEINLGNYGDSKWKVIGGSFLNKQDLRIIEHKFIKQSDVALFTNPLESHQGIDTNYNTSAPYVQAFYVHHFNGLFLNKIPLIQKLRFETFVGGSFILLDEFDYNHSEFFIGVERKFRFLKEYYKFAFVYTGQFNDIVQPYFRFKIGFDFLNTYTNQWSW</sequence>
<feature type="chain" id="PRO_5016030228" description="Carboxypeptidase-like regulatory domain-containing protein" evidence="1">
    <location>
        <begin position="20"/>
        <end position="836"/>
    </location>
</feature>
<comment type="caution">
    <text evidence="2">The sequence shown here is derived from an EMBL/GenBank/DDBJ whole genome shotgun (WGS) entry which is preliminary data.</text>
</comment>
<dbReference type="Pfam" id="PF13715">
    <property type="entry name" value="CarbopepD_reg_2"/>
    <property type="match status" value="1"/>
</dbReference>
<feature type="signal peptide" evidence="1">
    <location>
        <begin position="1"/>
        <end position="19"/>
    </location>
</feature>
<dbReference type="Gene3D" id="2.60.40.1120">
    <property type="entry name" value="Carboxypeptidase-like, regulatory domain"/>
    <property type="match status" value="1"/>
</dbReference>
<keyword evidence="1" id="KW-0732">Signal</keyword>
<name>A0A2W1N236_9FLAO</name>
<protein>
    <recommendedName>
        <fullName evidence="4">Carboxypeptidase-like regulatory domain-containing protein</fullName>
    </recommendedName>
</protein>
<evidence type="ECO:0000256" key="1">
    <source>
        <dbReference type="SAM" id="SignalP"/>
    </source>
</evidence>
<evidence type="ECO:0000313" key="3">
    <source>
        <dbReference type="Proteomes" id="UP000249248"/>
    </source>
</evidence>
<dbReference type="EMBL" id="QKSB01000002">
    <property type="protein sequence ID" value="PZE17874.1"/>
    <property type="molecule type" value="Genomic_DNA"/>
</dbReference>